<accession>A0ACB9CS36</accession>
<dbReference type="EMBL" id="CM042013">
    <property type="protein sequence ID" value="KAI3736993.1"/>
    <property type="molecule type" value="Genomic_DNA"/>
</dbReference>
<sequence>MEKKRKKEETDKENEKKEENDEEEVQTDADSKIMDDKDNDDILKDIEADAEAKKESRGAHAPEDFLNFPLCRKETMKIDETHTRFGGKESAVLLLRYIVEKLLKMLHRYTFNYVSMYLGSLDKNNPKVK</sequence>
<name>A0ACB9CS36_CICIN</name>
<keyword evidence="2" id="KW-1185">Reference proteome</keyword>
<gene>
    <name evidence="1" type="ORF">L2E82_26985</name>
</gene>
<evidence type="ECO:0000313" key="1">
    <source>
        <dbReference type="EMBL" id="KAI3736993.1"/>
    </source>
</evidence>
<protein>
    <submittedName>
        <fullName evidence="1">Uncharacterized protein</fullName>
    </submittedName>
</protein>
<reference evidence="1 2" key="2">
    <citation type="journal article" date="2022" name="Mol. Ecol. Resour.">
        <title>The genomes of chicory, endive, great burdock and yacon provide insights into Asteraceae paleo-polyploidization history and plant inulin production.</title>
        <authorList>
            <person name="Fan W."/>
            <person name="Wang S."/>
            <person name="Wang H."/>
            <person name="Wang A."/>
            <person name="Jiang F."/>
            <person name="Liu H."/>
            <person name="Zhao H."/>
            <person name="Xu D."/>
            <person name="Zhang Y."/>
        </authorList>
    </citation>
    <scope>NUCLEOTIDE SEQUENCE [LARGE SCALE GENOMIC DNA]</scope>
    <source>
        <strain evidence="2">cv. Punajuju</strain>
        <tissue evidence="1">Leaves</tissue>
    </source>
</reference>
<dbReference type="Proteomes" id="UP001055811">
    <property type="component" value="Linkage Group LG05"/>
</dbReference>
<organism evidence="1 2">
    <name type="scientific">Cichorium intybus</name>
    <name type="common">Chicory</name>
    <dbReference type="NCBI Taxonomy" id="13427"/>
    <lineage>
        <taxon>Eukaryota</taxon>
        <taxon>Viridiplantae</taxon>
        <taxon>Streptophyta</taxon>
        <taxon>Embryophyta</taxon>
        <taxon>Tracheophyta</taxon>
        <taxon>Spermatophyta</taxon>
        <taxon>Magnoliopsida</taxon>
        <taxon>eudicotyledons</taxon>
        <taxon>Gunneridae</taxon>
        <taxon>Pentapetalae</taxon>
        <taxon>asterids</taxon>
        <taxon>campanulids</taxon>
        <taxon>Asterales</taxon>
        <taxon>Asteraceae</taxon>
        <taxon>Cichorioideae</taxon>
        <taxon>Cichorieae</taxon>
        <taxon>Cichoriinae</taxon>
        <taxon>Cichorium</taxon>
    </lineage>
</organism>
<evidence type="ECO:0000313" key="2">
    <source>
        <dbReference type="Proteomes" id="UP001055811"/>
    </source>
</evidence>
<reference evidence="2" key="1">
    <citation type="journal article" date="2022" name="Mol. Ecol. Resour.">
        <title>The genomes of chicory, endive, great burdock and yacon provide insights into Asteraceae palaeo-polyploidization history and plant inulin production.</title>
        <authorList>
            <person name="Fan W."/>
            <person name="Wang S."/>
            <person name="Wang H."/>
            <person name="Wang A."/>
            <person name="Jiang F."/>
            <person name="Liu H."/>
            <person name="Zhao H."/>
            <person name="Xu D."/>
            <person name="Zhang Y."/>
        </authorList>
    </citation>
    <scope>NUCLEOTIDE SEQUENCE [LARGE SCALE GENOMIC DNA]</scope>
    <source>
        <strain evidence="2">cv. Punajuju</strain>
    </source>
</reference>
<comment type="caution">
    <text evidence="1">The sequence shown here is derived from an EMBL/GenBank/DDBJ whole genome shotgun (WGS) entry which is preliminary data.</text>
</comment>
<proteinExistence type="predicted"/>